<evidence type="ECO:0000256" key="2">
    <source>
        <dbReference type="ARBA" id="ARBA00023239"/>
    </source>
</evidence>
<dbReference type="AlphaFoldDB" id="A0A6J6XIE7"/>
<proteinExistence type="inferred from homology"/>
<dbReference type="Gene3D" id="3.40.50.1820">
    <property type="entry name" value="alpha/beta hydrolase"/>
    <property type="match status" value="1"/>
</dbReference>
<dbReference type="PANTHER" id="PTHR42916">
    <property type="entry name" value="2-SUCCINYL-5-ENOLPYRUVYL-6-HYDROXY-3-CYCLOHEXENE-1-CARBOXYLATE SYNTHASE"/>
    <property type="match status" value="1"/>
</dbReference>
<keyword evidence="2" id="KW-0456">Lyase</keyword>
<dbReference type="InterPro" id="IPR022485">
    <property type="entry name" value="SHCHC_synthase_MenH"/>
</dbReference>
<organism evidence="4">
    <name type="scientific">freshwater metagenome</name>
    <dbReference type="NCBI Taxonomy" id="449393"/>
    <lineage>
        <taxon>unclassified sequences</taxon>
        <taxon>metagenomes</taxon>
        <taxon>ecological metagenomes</taxon>
    </lineage>
</organism>
<dbReference type="InterPro" id="IPR000073">
    <property type="entry name" value="AB_hydrolase_1"/>
</dbReference>
<reference evidence="4" key="1">
    <citation type="submission" date="2020-05" db="EMBL/GenBank/DDBJ databases">
        <authorList>
            <person name="Chiriac C."/>
            <person name="Salcher M."/>
            <person name="Ghai R."/>
            <person name="Kavagutti S V."/>
        </authorList>
    </citation>
    <scope>NUCLEOTIDE SEQUENCE</scope>
</reference>
<dbReference type="Pfam" id="PF12697">
    <property type="entry name" value="Abhydrolase_6"/>
    <property type="match status" value="1"/>
</dbReference>
<dbReference type="HAMAP" id="MF_01660">
    <property type="entry name" value="MenH"/>
    <property type="match status" value="1"/>
</dbReference>
<dbReference type="GO" id="GO:0009234">
    <property type="term" value="P:menaquinone biosynthetic process"/>
    <property type="evidence" value="ECO:0007669"/>
    <property type="project" value="UniProtKB-KW"/>
</dbReference>
<evidence type="ECO:0000256" key="1">
    <source>
        <dbReference type="ARBA" id="ARBA00022428"/>
    </source>
</evidence>
<sequence length="269" mass="27764">MSEPAGFTRHHGPLSSLRAGHGPRVVFVHGFTQTGRSWLPVASQFTNEYEVVLVDAPGHGQSGHADASLAAGADQLAETCGPATYVGYSMGGRLCLQLALTQPELVQSLVLIGATAGIEDATERAQRRIADDALAADIGRVGVEAFLRTWLALPLFASLSDEAAGFSDRLENTAEGLAASLRNAGTGTQSPMWHQLSAIAAPTLVLAGASDAKFTEIGKRLVASIGPNATFETIAGAGHSAHLEQPAAVSAAIRTALIGLLKTIGQPPT</sequence>
<accession>A0A6J6XIE7</accession>
<evidence type="ECO:0000259" key="3">
    <source>
        <dbReference type="Pfam" id="PF12697"/>
    </source>
</evidence>
<feature type="domain" description="AB hydrolase-1" evidence="3">
    <location>
        <begin position="25"/>
        <end position="252"/>
    </location>
</feature>
<dbReference type="InterPro" id="IPR029058">
    <property type="entry name" value="AB_hydrolase_fold"/>
</dbReference>
<dbReference type="PANTHER" id="PTHR42916:SF1">
    <property type="entry name" value="PROTEIN PHYLLO, CHLOROPLASTIC"/>
    <property type="match status" value="1"/>
</dbReference>
<dbReference type="EMBL" id="CAFAAI010000099">
    <property type="protein sequence ID" value="CAB4795008.1"/>
    <property type="molecule type" value="Genomic_DNA"/>
</dbReference>
<gene>
    <name evidence="4" type="ORF">UFOPK2992_00687</name>
</gene>
<keyword evidence="1" id="KW-0474">Menaquinone biosynthesis</keyword>
<name>A0A6J6XIE7_9ZZZZ</name>
<dbReference type="GO" id="GO:0070205">
    <property type="term" value="F:2-succinyl-6-hydroxy-2,4-cyclohexadiene-1-carboxylate synthase activity"/>
    <property type="evidence" value="ECO:0007669"/>
    <property type="project" value="InterPro"/>
</dbReference>
<evidence type="ECO:0000313" key="4">
    <source>
        <dbReference type="EMBL" id="CAB4795008.1"/>
    </source>
</evidence>
<protein>
    <submittedName>
        <fullName evidence="4">Unannotated protein</fullName>
    </submittedName>
</protein>
<dbReference type="SUPFAM" id="SSF53474">
    <property type="entry name" value="alpha/beta-Hydrolases"/>
    <property type="match status" value="1"/>
</dbReference>